<evidence type="ECO:0000313" key="2">
    <source>
        <dbReference type="EMBL" id="KAF4495014.1"/>
    </source>
</evidence>
<gene>
    <name evidence="2" type="ORF">FAGAP_8840</name>
</gene>
<protein>
    <submittedName>
        <fullName evidence="2">Uncharacterized protein</fullName>
    </submittedName>
</protein>
<dbReference type="AlphaFoldDB" id="A0A9P5B424"/>
<organism evidence="2 3">
    <name type="scientific">Fusarium agapanthi</name>
    <dbReference type="NCBI Taxonomy" id="1803897"/>
    <lineage>
        <taxon>Eukaryota</taxon>
        <taxon>Fungi</taxon>
        <taxon>Dikarya</taxon>
        <taxon>Ascomycota</taxon>
        <taxon>Pezizomycotina</taxon>
        <taxon>Sordariomycetes</taxon>
        <taxon>Hypocreomycetidae</taxon>
        <taxon>Hypocreales</taxon>
        <taxon>Nectriaceae</taxon>
        <taxon>Fusarium</taxon>
        <taxon>Fusarium fujikuroi species complex</taxon>
    </lineage>
</organism>
<feature type="region of interest" description="Disordered" evidence="1">
    <location>
        <begin position="1"/>
        <end position="56"/>
    </location>
</feature>
<feature type="compositionally biased region" description="Basic and acidic residues" evidence="1">
    <location>
        <begin position="45"/>
        <end position="56"/>
    </location>
</feature>
<keyword evidence="3" id="KW-1185">Reference proteome</keyword>
<evidence type="ECO:0000313" key="3">
    <source>
        <dbReference type="Proteomes" id="UP000737391"/>
    </source>
</evidence>
<dbReference type="Proteomes" id="UP000737391">
    <property type="component" value="Unassembled WGS sequence"/>
</dbReference>
<dbReference type="OrthoDB" id="3596450at2759"/>
<feature type="compositionally biased region" description="Basic and acidic residues" evidence="1">
    <location>
        <begin position="8"/>
        <end position="20"/>
    </location>
</feature>
<accession>A0A9P5B424</accession>
<sequence>MAPPMAVKDPDHGAVLKPPEDMPALSANEVCTLSSSPPDDEEEVYEKQSGHEGSVYERKPSLPTCLLLRNREHTERFMVMPTRDLFCIKNLSNPQLPVTLEGARLQVQCPNDQKITLRHSFNLVLEFYISWNDDFPGSWDELTKEQSPRGRFAYWAQTCNRGMGNAARIYLLNKAARWGPGWWVNKNIVFHECDGAYMEVKNEYFSFYPSQPAETSAILDFLNCVWQLHKRWSIDTCDDCTKYGYCAICSQCPDWDLTRYVKVLIRHEEDAAGGQLED</sequence>
<reference evidence="2" key="1">
    <citation type="submission" date="2020-01" db="EMBL/GenBank/DDBJ databases">
        <title>Identification and distribution of gene clusters putatively required for synthesis of sphingolipid metabolism inhibitors in phylogenetically diverse species of the filamentous fungus Fusarium.</title>
        <authorList>
            <person name="Kim H.-S."/>
            <person name="Busman M."/>
            <person name="Brown D.W."/>
            <person name="Divon H."/>
            <person name="Uhlig S."/>
            <person name="Proctor R.H."/>
        </authorList>
    </citation>
    <scope>NUCLEOTIDE SEQUENCE</scope>
    <source>
        <strain evidence="2">NRRL 31653</strain>
    </source>
</reference>
<comment type="caution">
    <text evidence="2">The sequence shown here is derived from an EMBL/GenBank/DDBJ whole genome shotgun (WGS) entry which is preliminary data.</text>
</comment>
<evidence type="ECO:0000256" key="1">
    <source>
        <dbReference type="SAM" id="MobiDB-lite"/>
    </source>
</evidence>
<dbReference type="EMBL" id="LUFC02000699">
    <property type="protein sequence ID" value="KAF4495014.1"/>
    <property type="molecule type" value="Genomic_DNA"/>
</dbReference>
<proteinExistence type="predicted"/>
<name>A0A9P5B424_9HYPO</name>